<comment type="caution">
    <text evidence="1">The sequence shown here is derived from an EMBL/GenBank/DDBJ whole genome shotgun (WGS) entry which is preliminary data.</text>
</comment>
<organism evidence="1 2">
    <name type="scientific">Bacillus songklensis</name>
    <dbReference type="NCBI Taxonomy" id="1069116"/>
    <lineage>
        <taxon>Bacteria</taxon>
        <taxon>Bacillati</taxon>
        <taxon>Bacillota</taxon>
        <taxon>Bacilli</taxon>
        <taxon>Bacillales</taxon>
        <taxon>Bacillaceae</taxon>
        <taxon>Bacillus</taxon>
    </lineage>
</organism>
<proteinExistence type="predicted"/>
<dbReference type="InterPro" id="IPR058676">
    <property type="entry name" value="YuzK"/>
</dbReference>
<accession>A0ABV8B129</accession>
<gene>
    <name evidence="1" type="ORF">ACFOU2_10980</name>
</gene>
<reference evidence="2" key="1">
    <citation type="journal article" date="2019" name="Int. J. Syst. Evol. Microbiol.">
        <title>The Global Catalogue of Microorganisms (GCM) 10K type strain sequencing project: providing services to taxonomists for standard genome sequencing and annotation.</title>
        <authorList>
            <consortium name="The Broad Institute Genomics Platform"/>
            <consortium name="The Broad Institute Genome Sequencing Center for Infectious Disease"/>
            <person name="Wu L."/>
            <person name="Ma J."/>
        </authorList>
    </citation>
    <scope>NUCLEOTIDE SEQUENCE [LARGE SCALE GENOMIC DNA]</scope>
    <source>
        <strain evidence="2">CCUG 61889</strain>
    </source>
</reference>
<name>A0ABV8B129_9BACI</name>
<dbReference type="EMBL" id="JBHRZT010000044">
    <property type="protein sequence ID" value="MFC3883983.1"/>
    <property type="molecule type" value="Genomic_DNA"/>
</dbReference>
<evidence type="ECO:0000313" key="1">
    <source>
        <dbReference type="EMBL" id="MFC3883983.1"/>
    </source>
</evidence>
<dbReference type="Pfam" id="PF26149">
    <property type="entry name" value="YuzK"/>
    <property type="match status" value="1"/>
</dbReference>
<protein>
    <submittedName>
        <fullName evidence="1">Uncharacterized protein</fullName>
    </submittedName>
</protein>
<evidence type="ECO:0000313" key="2">
    <source>
        <dbReference type="Proteomes" id="UP001595752"/>
    </source>
</evidence>
<keyword evidence="2" id="KW-1185">Reference proteome</keyword>
<dbReference type="Proteomes" id="UP001595752">
    <property type="component" value="Unassembled WGS sequence"/>
</dbReference>
<sequence>MEKAMYQAHGMGYEEYSRKLDQRLKVEQEREKDYLQSRRILEGMRINPLS</sequence>